<dbReference type="GO" id="GO:0140737">
    <property type="term" value="C:encapsulin nanocompartment"/>
    <property type="evidence" value="ECO:0007669"/>
    <property type="project" value="UniProtKB-SubCell"/>
</dbReference>
<evidence type="ECO:0000256" key="1">
    <source>
        <dbReference type="ARBA" id="ARBA00022434"/>
    </source>
</evidence>
<keyword evidence="2" id="KW-0479">Metal-binding</keyword>
<dbReference type="KEGG" id="hmi:soil367_09315"/>
<evidence type="ECO:0000256" key="4">
    <source>
        <dbReference type="ARBA" id="ARBA00033738"/>
    </source>
</evidence>
<proteinExistence type="predicted"/>
<dbReference type="OrthoDB" id="9796238at2"/>
<protein>
    <submittedName>
        <fullName evidence="7">Ferritin</fullName>
    </submittedName>
</protein>
<dbReference type="EMBL" id="CP031093">
    <property type="protein sequence ID" value="QCF26113.1"/>
    <property type="molecule type" value="Genomic_DNA"/>
</dbReference>
<dbReference type="InterPro" id="IPR054581">
    <property type="entry name" value="EncFtn-like"/>
</dbReference>
<evidence type="ECO:0000256" key="5">
    <source>
        <dbReference type="ARBA" id="ARBA00033787"/>
    </source>
</evidence>
<evidence type="ECO:0000256" key="3">
    <source>
        <dbReference type="ARBA" id="ARBA00023004"/>
    </source>
</evidence>
<dbReference type="Proteomes" id="UP000298049">
    <property type="component" value="Chromosome"/>
</dbReference>
<evidence type="ECO:0000313" key="7">
    <source>
        <dbReference type="EMBL" id="QCF26113.1"/>
    </source>
</evidence>
<gene>
    <name evidence="7" type="ORF">soil367_09315</name>
</gene>
<evidence type="ECO:0000256" key="6">
    <source>
        <dbReference type="SAM" id="MobiDB-lite"/>
    </source>
</evidence>
<dbReference type="AlphaFoldDB" id="A0A4P7XHH7"/>
<dbReference type="Pfam" id="PF22277">
    <property type="entry name" value="EncFtn-like"/>
    <property type="match status" value="1"/>
</dbReference>
<evidence type="ECO:0000313" key="8">
    <source>
        <dbReference type="Proteomes" id="UP000298049"/>
    </source>
</evidence>
<accession>A0A4P7XHH7</accession>
<name>A0A4P7XHH7_9ALTE</name>
<keyword evidence="1" id="KW-0409">Iron storage</keyword>
<feature type="compositionally biased region" description="Basic and acidic residues" evidence="6">
    <location>
        <begin position="7"/>
        <end position="23"/>
    </location>
</feature>
<dbReference type="Gene3D" id="6.10.140.1960">
    <property type="match status" value="1"/>
</dbReference>
<keyword evidence="5" id="KW-1284">Encapsulin nanocompartment</keyword>
<evidence type="ECO:0000256" key="2">
    <source>
        <dbReference type="ARBA" id="ARBA00022723"/>
    </source>
</evidence>
<dbReference type="RefSeq" id="WP_136548835.1">
    <property type="nucleotide sequence ID" value="NZ_CP031093.1"/>
</dbReference>
<dbReference type="InterPro" id="IPR009078">
    <property type="entry name" value="Ferritin-like_SF"/>
</dbReference>
<reference evidence="7 8" key="1">
    <citation type="submission" date="2018-07" db="EMBL/GenBank/DDBJ databases">
        <title>Marsedoiliclastica nanhaica gen. nov. sp. nov., a novel marine hydrocarbonoclastic bacterium isolated from an in-situ enriched hydrocarbon-degrading consortium in deep-sea sediment.</title>
        <authorList>
            <person name="Dong C."/>
            <person name="Ma T."/>
            <person name="Liu R."/>
            <person name="Shao Z."/>
        </authorList>
    </citation>
    <scope>NUCLEOTIDE SEQUENCE [LARGE SCALE GENOMIC DNA]</scope>
    <source>
        <strain evidence="8">soil36-7</strain>
    </source>
</reference>
<dbReference type="CDD" id="cd00657">
    <property type="entry name" value="Ferritin_like"/>
    <property type="match status" value="1"/>
</dbReference>
<dbReference type="InterPro" id="IPR030907">
    <property type="entry name" value="Ferrit_encaps"/>
</dbReference>
<dbReference type="GO" id="GO:0006879">
    <property type="term" value="P:intracellular iron ion homeostasis"/>
    <property type="evidence" value="ECO:0007669"/>
    <property type="project" value="UniProtKB-KW"/>
</dbReference>
<comment type="subcellular location">
    <subcellularLocation>
        <location evidence="4">Encapsulin nanocompartment</location>
    </subcellularLocation>
</comment>
<feature type="region of interest" description="Disordered" evidence="6">
    <location>
        <begin position="1"/>
        <end position="23"/>
    </location>
</feature>
<keyword evidence="8" id="KW-1185">Reference proteome</keyword>
<dbReference type="GO" id="GO:0004322">
    <property type="term" value="F:ferroxidase activity"/>
    <property type="evidence" value="ECO:0007669"/>
    <property type="project" value="InterPro"/>
</dbReference>
<dbReference type="SUPFAM" id="SSF47240">
    <property type="entry name" value="Ferritin-like"/>
    <property type="match status" value="1"/>
</dbReference>
<dbReference type="GO" id="GO:0046872">
    <property type="term" value="F:metal ion binding"/>
    <property type="evidence" value="ECO:0007669"/>
    <property type="project" value="UniProtKB-KW"/>
</dbReference>
<sequence>MAGASESYHEPVEQLSPKTKDMHRALVSLQEELEAVDWYRQRADATDDQELKGLLLHNMREEVEHACMVLEWLRRNSEDFAEQLKLYLFTDDPILEVEESEEAQESVRPGGGKVSESQPLQFTIGDLKGK</sequence>
<organism evidence="7 8">
    <name type="scientific">Hydrocarboniclastica marina</name>
    <dbReference type="NCBI Taxonomy" id="2259620"/>
    <lineage>
        <taxon>Bacteria</taxon>
        <taxon>Pseudomonadati</taxon>
        <taxon>Pseudomonadota</taxon>
        <taxon>Gammaproteobacteria</taxon>
        <taxon>Alteromonadales</taxon>
        <taxon>Alteromonadaceae</taxon>
        <taxon>Hydrocarboniclastica</taxon>
    </lineage>
</organism>
<keyword evidence="3" id="KW-0408">Iron</keyword>
<feature type="region of interest" description="Disordered" evidence="6">
    <location>
        <begin position="98"/>
        <end position="130"/>
    </location>
</feature>
<dbReference type="NCBIfam" id="TIGR04535">
    <property type="entry name" value="ferrit_encaps"/>
    <property type="match status" value="1"/>
</dbReference>